<dbReference type="CDD" id="cd06849">
    <property type="entry name" value="lipoyl_domain"/>
    <property type="match status" value="1"/>
</dbReference>
<reference evidence="10 11" key="1">
    <citation type="submission" date="2019-02" db="EMBL/GenBank/DDBJ databases">
        <title>Bacterial novel species Emticicia sp. 17J42-9 isolated from soil.</title>
        <authorList>
            <person name="Jung H.-Y."/>
        </authorList>
    </citation>
    <scope>NUCLEOTIDE SEQUENCE [LARGE SCALE GENOMIC DNA]</scope>
    <source>
        <strain evidence="10 11">17J42-9</strain>
    </source>
</reference>
<dbReference type="Gene3D" id="4.10.320.10">
    <property type="entry name" value="E3-binding domain"/>
    <property type="match status" value="1"/>
</dbReference>
<proteinExistence type="inferred from homology"/>
<evidence type="ECO:0000256" key="5">
    <source>
        <dbReference type="ARBA" id="ARBA00022823"/>
    </source>
</evidence>
<comment type="cofactor">
    <cofactor evidence="1 7">
        <name>(R)-lipoate</name>
        <dbReference type="ChEBI" id="CHEBI:83088"/>
    </cofactor>
</comment>
<evidence type="ECO:0000259" key="9">
    <source>
        <dbReference type="PROSITE" id="PS51826"/>
    </source>
</evidence>
<evidence type="ECO:0000313" key="10">
    <source>
        <dbReference type="EMBL" id="RYU93073.1"/>
    </source>
</evidence>
<comment type="similarity">
    <text evidence="2 7">Belongs to the 2-oxoacid dehydrogenase family.</text>
</comment>
<dbReference type="InterPro" id="IPR011053">
    <property type="entry name" value="Single_hybrid_motif"/>
</dbReference>
<organism evidence="10 11">
    <name type="scientific">Emticicia agri</name>
    <dbReference type="NCBI Taxonomy" id="2492393"/>
    <lineage>
        <taxon>Bacteria</taxon>
        <taxon>Pseudomonadati</taxon>
        <taxon>Bacteroidota</taxon>
        <taxon>Cytophagia</taxon>
        <taxon>Cytophagales</taxon>
        <taxon>Leadbetterellaceae</taxon>
        <taxon>Emticicia</taxon>
    </lineage>
</organism>
<evidence type="ECO:0000256" key="4">
    <source>
        <dbReference type="ARBA" id="ARBA00022679"/>
    </source>
</evidence>
<keyword evidence="5 7" id="KW-0450">Lipoyl</keyword>
<dbReference type="RefSeq" id="WP_130023766.1">
    <property type="nucleotide sequence ID" value="NZ_SEWF01000057.1"/>
</dbReference>
<name>A0A4Q5LUF8_9BACT</name>
<protein>
    <recommendedName>
        <fullName evidence="7">Dihydrolipoamide acetyltransferase component of pyruvate dehydrogenase complex</fullName>
        <ecNumber evidence="7">2.3.1.-</ecNumber>
    </recommendedName>
</protein>
<comment type="subunit">
    <text evidence="3">Forms a 24-polypeptide structural core with octahedral symmetry.</text>
</comment>
<evidence type="ECO:0000256" key="2">
    <source>
        <dbReference type="ARBA" id="ARBA00007317"/>
    </source>
</evidence>
<sequence length="440" mass="48480">MALVEMIMPKMGESIFECTVLNWLKNVGDVIESDEMILEVATDKIDTEIGSAYDGVLKEILVKKGEIATIGKPICIIETDVEQVSENTSKSPVQTVITEEKEIENIADELEKQSKLTSIMVENAEPKANSLTGRFYSPLVQNIAKEENVTSEELESIKGSGAENRVTKDDILAFVKLKKEKGVSSTAIIEAPISSASTIYINTSTDQIIEMDRMRKMIAERMVESKRISAHVTSFVETDMTNVSLWRDKIKGKFQQETGENITFTPLLIEAVVKAIKDFPFINIQVDGDKIIRKGKINIGMAVALQTGNLIVPVVHEADSYSLIGLTKKVNELAGRARANKLKADDLADGTLTVSNIGSFGNIAGTPIIMQPQVSILAFGVIQKKVSVIETPHGDTIGIRQKMIISHSYDHRVVDGSLGGQFVKRVSDYLENFDLDRKLF</sequence>
<dbReference type="Proteomes" id="UP000293162">
    <property type="component" value="Unassembled WGS sequence"/>
</dbReference>
<evidence type="ECO:0000256" key="7">
    <source>
        <dbReference type="RuleBase" id="RU003423"/>
    </source>
</evidence>
<dbReference type="Pfam" id="PF00198">
    <property type="entry name" value="2-oxoacid_dh"/>
    <property type="match status" value="1"/>
</dbReference>
<evidence type="ECO:0000259" key="8">
    <source>
        <dbReference type="PROSITE" id="PS50968"/>
    </source>
</evidence>
<dbReference type="GO" id="GO:0016407">
    <property type="term" value="F:acetyltransferase activity"/>
    <property type="evidence" value="ECO:0007669"/>
    <property type="project" value="TreeGrafter"/>
</dbReference>
<dbReference type="InterPro" id="IPR001078">
    <property type="entry name" value="2-oxoacid_DH_actylTfrase"/>
</dbReference>
<feature type="domain" description="Lipoyl-binding" evidence="8">
    <location>
        <begin position="3"/>
        <end position="78"/>
    </location>
</feature>
<gene>
    <name evidence="10" type="ORF">EWM59_23870</name>
</gene>
<comment type="caution">
    <text evidence="10">The sequence shown here is derived from an EMBL/GenBank/DDBJ whole genome shotgun (WGS) entry which is preliminary data.</text>
</comment>
<dbReference type="InterPro" id="IPR036625">
    <property type="entry name" value="E3-bd_dom_sf"/>
</dbReference>
<dbReference type="PROSITE" id="PS50968">
    <property type="entry name" value="BIOTINYL_LIPOYL"/>
    <property type="match status" value="1"/>
</dbReference>
<feature type="domain" description="Peripheral subunit-binding (PSBD)" evidence="9">
    <location>
        <begin position="135"/>
        <end position="175"/>
    </location>
</feature>
<dbReference type="InterPro" id="IPR000089">
    <property type="entry name" value="Biotin_lipoyl"/>
</dbReference>
<dbReference type="Pfam" id="PF02817">
    <property type="entry name" value="E3_binding"/>
    <property type="match status" value="1"/>
</dbReference>
<evidence type="ECO:0000256" key="3">
    <source>
        <dbReference type="ARBA" id="ARBA00011484"/>
    </source>
</evidence>
<dbReference type="OrthoDB" id="9805770at2"/>
<dbReference type="InterPro" id="IPR050743">
    <property type="entry name" value="2-oxoacid_DH_E2_comp"/>
</dbReference>
<dbReference type="Gene3D" id="3.30.559.10">
    <property type="entry name" value="Chloramphenicol acetyltransferase-like domain"/>
    <property type="match status" value="1"/>
</dbReference>
<dbReference type="EMBL" id="SEWF01000057">
    <property type="protein sequence ID" value="RYU93073.1"/>
    <property type="molecule type" value="Genomic_DNA"/>
</dbReference>
<dbReference type="EC" id="2.3.1.-" evidence="7"/>
<dbReference type="InterPro" id="IPR023213">
    <property type="entry name" value="CAT-like_dom_sf"/>
</dbReference>
<dbReference type="InterPro" id="IPR004167">
    <property type="entry name" value="PSBD"/>
</dbReference>
<dbReference type="Gene3D" id="2.40.50.100">
    <property type="match status" value="1"/>
</dbReference>
<keyword evidence="4 7" id="KW-0808">Transferase</keyword>
<dbReference type="GO" id="GO:0031405">
    <property type="term" value="F:lipoic acid binding"/>
    <property type="evidence" value="ECO:0007669"/>
    <property type="project" value="TreeGrafter"/>
</dbReference>
<evidence type="ECO:0000313" key="11">
    <source>
        <dbReference type="Proteomes" id="UP000293162"/>
    </source>
</evidence>
<evidence type="ECO:0000256" key="6">
    <source>
        <dbReference type="ARBA" id="ARBA00023315"/>
    </source>
</evidence>
<dbReference type="SUPFAM" id="SSF47005">
    <property type="entry name" value="Peripheral subunit-binding domain of 2-oxo acid dehydrogenase complex"/>
    <property type="match status" value="1"/>
</dbReference>
<dbReference type="GO" id="GO:0005737">
    <property type="term" value="C:cytoplasm"/>
    <property type="evidence" value="ECO:0007669"/>
    <property type="project" value="TreeGrafter"/>
</dbReference>
<keyword evidence="6 7" id="KW-0012">Acyltransferase</keyword>
<keyword evidence="11" id="KW-1185">Reference proteome</keyword>
<dbReference type="Pfam" id="PF00364">
    <property type="entry name" value="Biotin_lipoyl"/>
    <property type="match status" value="1"/>
</dbReference>
<evidence type="ECO:0000256" key="1">
    <source>
        <dbReference type="ARBA" id="ARBA00001938"/>
    </source>
</evidence>
<dbReference type="PROSITE" id="PS51826">
    <property type="entry name" value="PSBD"/>
    <property type="match status" value="1"/>
</dbReference>
<dbReference type="SUPFAM" id="SSF51230">
    <property type="entry name" value="Single hybrid motif"/>
    <property type="match status" value="1"/>
</dbReference>
<dbReference type="AlphaFoldDB" id="A0A4Q5LUF8"/>
<dbReference type="PANTHER" id="PTHR43178:SF5">
    <property type="entry name" value="LIPOAMIDE ACYLTRANSFERASE COMPONENT OF BRANCHED-CHAIN ALPHA-KETO ACID DEHYDROGENASE COMPLEX, MITOCHONDRIAL"/>
    <property type="match status" value="1"/>
</dbReference>
<dbReference type="SUPFAM" id="SSF52777">
    <property type="entry name" value="CoA-dependent acyltransferases"/>
    <property type="match status" value="1"/>
</dbReference>
<dbReference type="PANTHER" id="PTHR43178">
    <property type="entry name" value="DIHYDROLIPOAMIDE ACETYLTRANSFERASE COMPONENT OF PYRUVATE DEHYDROGENASE COMPLEX"/>
    <property type="match status" value="1"/>
</dbReference>
<accession>A0A4Q5LUF8</accession>